<dbReference type="EnsemblMetazoa" id="AALFPA23_003848.R4480">
    <property type="protein sequence ID" value="AALFPA23_003848.P4480"/>
    <property type="gene ID" value="AALFPA23_003848"/>
</dbReference>
<organism evidence="7 8">
    <name type="scientific">Aedes albopictus</name>
    <name type="common">Asian tiger mosquito</name>
    <name type="synonym">Stegomyia albopicta</name>
    <dbReference type="NCBI Taxonomy" id="7160"/>
    <lineage>
        <taxon>Eukaryota</taxon>
        <taxon>Metazoa</taxon>
        <taxon>Ecdysozoa</taxon>
        <taxon>Arthropoda</taxon>
        <taxon>Hexapoda</taxon>
        <taxon>Insecta</taxon>
        <taxon>Pterygota</taxon>
        <taxon>Neoptera</taxon>
        <taxon>Endopterygota</taxon>
        <taxon>Diptera</taxon>
        <taxon>Nematocera</taxon>
        <taxon>Culicoidea</taxon>
        <taxon>Culicidae</taxon>
        <taxon>Culicinae</taxon>
        <taxon>Aedini</taxon>
        <taxon>Aedes</taxon>
        <taxon>Stegomyia</taxon>
    </lineage>
</organism>
<dbReference type="SUPFAM" id="SSF51556">
    <property type="entry name" value="Metallo-dependent hydrolases"/>
    <property type="match status" value="1"/>
</dbReference>
<evidence type="ECO:0000256" key="4">
    <source>
        <dbReference type="ARBA" id="ARBA00022801"/>
    </source>
</evidence>
<dbReference type="PANTHER" id="PTHR10060">
    <property type="entry name" value="TATD FAMILY DEOXYRIBONUCLEASE"/>
    <property type="match status" value="1"/>
</dbReference>
<evidence type="ECO:0000256" key="2">
    <source>
        <dbReference type="ARBA" id="ARBA00022722"/>
    </source>
</evidence>
<evidence type="ECO:0000256" key="6">
    <source>
        <dbReference type="ARBA" id="ARBA00045223"/>
    </source>
</evidence>
<keyword evidence="3" id="KW-0479">Metal-binding</keyword>
<dbReference type="InterPro" id="IPR032466">
    <property type="entry name" value="Metal_Hydrolase"/>
</dbReference>
<dbReference type="Proteomes" id="UP000069940">
    <property type="component" value="Unassembled WGS sequence"/>
</dbReference>
<evidence type="ECO:0000256" key="1">
    <source>
        <dbReference type="ARBA" id="ARBA00009275"/>
    </source>
</evidence>
<keyword evidence="2" id="KW-0540">Nuclease</keyword>
<dbReference type="Pfam" id="PF01026">
    <property type="entry name" value="TatD_DNase"/>
    <property type="match status" value="1"/>
</dbReference>
<reference evidence="8" key="1">
    <citation type="journal article" date="2015" name="Proc. Natl. Acad. Sci. U.S.A.">
        <title>Genome sequence of the Asian Tiger mosquito, Aedes albopictus, reveals insights into its biology, genetics, and evolution.</title>
        <authorList>
            <person name="Chen X.G."/>
            <person name="Jiang X."/>
            <person name="Gu J."/>
            <person name="Xu M."/>
            <person name="Wu Y."/>
            <person name="Deng Y."/>
            <person name="Zhang C."/>
            <person name="Bonizzoni M."/>
            <person name="Dermauw W."/>
            <person name="Vontas J."/>
            <person name="Armbruster P."/>
            <person name="Huang X."/>
            <person name="Yang Y."/>
            <person name="Zhang H."/>
            <person name="He W."/>
            <person name="Peng H."/>
            <person name="Liu Y."/>
            <person name="Wu K."/>
            <person name="Chen J."/>
            <person name="Lirakis M."/>
            <person name="Topalis P."/>
            <person name="Van Leeuwen T."/>
            <person name="Hall A.B."/>
            <person name="Jiang X."/>
            <person name="Thorpe C."/>
            <person name="Mueller R.L."/>
            <person name="Sun C."/>
            <person name="Waterhouse R.M."/>
            <person name="Yan G."/>
            <person name="Tu Z.J."/>
            <person name="Fang X."/>
            <person name="James A.A."/>
        </authorList>
    </citation>
    <scope>NUCLEOTIDE SEQUENCE [LARGE SCALE GENOMIC DNA]</scope>
    <source>
        <strain evidence="8">Foshan</strain>
    </source>
</reference>
<keyword evidence="8" id="KW-1185">Reference proteome</keyword>
<dbReference type="RefSeq" id="XP_029725195.1">
    <property type="nucleotide sequence ID" value="XM_029869335.2"/>
</dbReference>
<dbReference type="InterPro" id="IPR018228">
    <property type="entry name" value="DNase_TatD-rel_CS"/>
</dbReference>
<dbReference type="Gene3D" id="3.20.20.140">
    <property type="entry name" value="Metal-dependent hydrolases"/>
    <property type="match status" value="1"/>
</dbReference>
<dbReference type="InterPro" id="IPR050891">
    <property type="entry name" value="TatD-type_Hydrolase"/>
</dbReference>
<proteinExistence type="inferred from homology"/>
<dbReference type="PIRSF" id="PIRSF005902">
    <property type="entry name" value="DNase_TatD"/>
    <property type="match status" value="1"/>
</dbReference>
<evidence type="ECO:0000256" key="3">
    <source>
        <dbReference type="ARBA" id="ARBA00022723"/>
    </source>
</evidence>
<dbReference type="CDD" id="cd01310">
    <property type="entry name" value="TatD_DNAse"/>
    <property type="match status" value="1"/>
</dbReference>
<evidence type="ECO:0000313" key="8">
    <source>
        <dbReference type="Proteomes" id="UP000069940"/>
    </source>
</evidence>
<reference evidence="7" key="2">
    <citation type="submission" date="2025-05" db="UniProtKB">
        <authorList>
            <consortium name="EnsemblMetazoa"/>
        </authorList>
    </citation>
    <scope>IDENTIFICATION</scope>
    <source>
        <strain evidence="7">Foshan</strain>
    </source>
</reference>
<sequence>MNKIALQSVRKMLKIIDIGANLTDPMFQGVYNGSAKHQADLGNVLERGWVAGLEKVIVTCGTVFDCEQAFKIVNENDKLYTTVGCHPTRCGEFEADPDGYFTSLCNQIDQNRDKVVAIGECGLDYDRLHFCEKDTQKKYFEQQLKLAEKYQLPLFLHCRNAHDDFIEILTRNLNKIPKRGVVHTFDGSLEDAQALIELGFYIGINGCSLKTEDNLKVAAEIPDNRIMVETDSPWCEIRPSHAGSKFIKTKFPSVKKKEKWDKDMLIAGRCEPVMITQVLEVLAGIKSKPLEQLAEQYYQNTVEVFFPK</sequence>
<dbReference type="PROSITE" id="PS01090">
    <property type="entry name" value="TATD_2"/>
    <property type="match status" value="1"/>
</dbReference>
<comment type="function">
    <text evidence="6">Deoxyribonuclease which catalyzes (in vitro) the decatenation of kinetoplast DNA, which are circular DNA catenated to each other, producing linear DNA molecules. Plays an important role in chromosomal segregation and cell cycle progression during eye development probably via its DNA decatenation activity.</text>
</comment>
<comment type="similarity">
    <text evidence="1">Belongs to the metallo-dependent hydrolases superfamily. TatD-type hydrolase family.</text>
</comment>
<evidence type="ECO:0000313" key="7">
    <source>
        <dbReference type="EnsemblMetazoa" id="AALFPA23_003848.P4480"/>
    </source>
</evidence>
<dbReference type="PANTHER" id="PTHR10060:SF15">
    <property type="entry name" value="DEOXYRIBONUCLEASE TATDN1"/>
    <property type="match status" value="1"/>
</dbReference>
<protein>
    <recommendedName>
        <fullName evidence="5">Deoxyribonuclease TATDN1</fullName>
    </recommendedName>
</protein>
<dbReference type="PROSITE" id="PS01091">
    <property type="entry name" value="TATD_3"/>
    <property type="match status" value="1"/>
</dbReference>
<name>A0ABM1XXU8_AEDAL</name>
<evidence type="ECO:0000256" key="5">
    <source>
        <dbReference type="ARBA" id="ARBA00039767"/>
    </source>
</evidence>
<accession>A0ABM1XXU8</accession>
<keyword evidence="4" id="KW-0378">Hydrolase</keyword>
<dbReference type="InterPro" id="IPR001130">
    <property type="entry name" value="TatD-like"/>
</dbReference>
<dbReference type="GeneID" id="115265103"/>